<protein>
    <submittedName>
        <fullName evidence="2">Uncharacterized protein</fullName>
    </submittedName>
</protein>
<evidence type="ECO:0000256" key="1">
    <source>
        <dbReference type="SAM" id="MobiDB-lite"/>
    </source>
</evidence>
<dbReference type="EMBL" id="BSFP01000014">
    <property type="protein sequence ID" value="GLL01258.1"/>
    <property type="molecule type" value="Genomic_DNA"/>
</dbReference>
<reference evidence="2" key="2">
    <citation type="submission" date="2023-01" db="EMBL/GenBank/DDBJ databases">
        <authorList>
            <person name="Sun Q."/>
            <person name="Evtushenko L."/>
        </authorList>
    </citation>
    <scope>NUCLEOTIDE SEQUENCE</scope>
    <source>
        <strain evidence="2">VKM Ac-1321</strain>
    </source>
</reference>
<dbReference type="Proteomes" id="UP001143480">
    <property type="component" value="Unassembled WGS sequence"/>
</dbReference>
<sequence>MATGRPAATKAGRAGAASAQHRGSESRSRGAFGSAVVKADHTEARASGAAAVKAGRAGASVAVVRAVAQGGGHRGREGGRAGAGAVVVRAVAQGRAPWS</sequence>
<name>A0A9W6NLM3_9ACTN</name>
<evidence type="ECO:0000313" key="3">
    <source>
        <dbReference type="Proteomes" id="UP001143480"/>
    </source>
</evidence>
<evidence type="ECO:0000313" key="2">
    <source>
        <dbReference type="EMBL" id="GLL01258.1"/>
    </source>
</evidence>
<gene>
    <name evidence="2" type="ORF">GCM10017581_029990</name>
</gene>
<organism evidence="2 3">
    <name type="scientific">Dactylosporangium matsuzakiense</name>
    <dbReference type="NCBI Taxonomy" id="53360"/>
    <lineage>
        <taxon>Bacteria</taxon>
        <taxon>Bacillati</taxon>
        <taxon>Actinomycetota</taxon>
        <taxon>Actinomycetes</taxon>
        <taxon>Micromonosporales</taxon>
        <taxon>Micromonosporaceae</taxon>
        <taxon>Dactylosporangium</taxon>
    </lineage>
</organism>
<accession>A0A9W6NLM3</accession>
<keyword evidence="3" id="KW-1185">Reference proteome</keyword>
<proteinExistence type="predicted"/>
<comment type="caution">
    <text evidence="2">The sequence shown here is derived from an EMBL/GenBank/DDBJ whole genome shotgun (WGS) entry which is preliminary data.</text>
</comment>
<reference evidence="2" key="1">
    <citation type="journal article" date="2014" name="Int. J. Syst. Evol. Microbiol.">
        <title>Complete genome sequence of Corynebacterium casei LMG S-19264T (=DSM 44701T), isolated from a smear-ripened cheese.</title>
        <authorList>
            <consortium name="US DOE Joint Genome Institute (JGI-PGF)"/>
            <person name="Walter F."/>
            <person name="Albersmeier A."/>
            <person name="Kalinowski J."/>
            <person name="Ruckert C."/>
        </authorList>
    </citation>
    <scope>NUCLEOTIDE SEQUENCE</scope>
    <source>
        <strain evidence="2">VKM Ac-1321</strain>
    </source>
</reference>
<feature type="compositionally biased region" description="Low complexity" evidence="1">
    <location>
        <begin position="1"/>
        <end position="19"/>
    </location>
</feature>
<dbReference type="AlphaFoldDB" id="A0A9W6NLM3"/>
<feature type="region of interest" description="Disordered" evidence="1">
    <location>
        <begin position="1"/>
        <end position="36"/>
    </location>
</feature>